<organism evidence="3 4">
    <name type="scientific">Nocardioides daeguensis</name>
    <dbReference type="NCBI Taxonomy" id="908359"/>
    <lineage>
        <taxon>Bacteria</taxon>
        <taxon>Bacillati</taxon>
        <taxon>Actinomycetota</taxon>
        <taxon>Actinomycetes</taxon>
        <taxon>Propionibacteriales</taxon>
        <taxon>Nocardioidaceae</taxon>
        <taxon>Nocardioides</taxon>
    </lineage>
</organism>
<feature type="transmembrane region" description="Helical" evidence="1">
    <location>
        <begin position="16"/>
        <end position="36"/>
    </location>
</feature>
<sequence>MHMGSGRALEVDRRRLLLVVAAVIAALGVGLVFMFARGAESRAAEKYQTTDVVTVAAGKTVLPGESIKSALDTGKLAQTAVPKGQVLENALRQSQLGDLDGKVALTTLYAGEQLLSTKFGGVGDPVDVASLPLPTGMIAKPESFDLPVGSFIEPGSQLAVFLTVNPATPTCLLIDRVTVISKGAQTETTADAAADAAEQAPALHLAVTQQQFEWLQDGRERGELSVALLNAESEVQLDKTGPCATIREGE</sequence>
<dbReference type="InterPro" id="IPR031571">
    <property type="entry name" value="RcpC_dom"/>
</dbReference>
<keyword evidence="4" id="KW-1185">Reference proteome</keyword>
<evidence type="ECO:0000259" key="2">
    <source>
        <dbReference type="Pfam" id="PF16976"/>
    </source>
</evidence>
<evidence type="ECO:0000256" key="1">
    <source>
        <dbReference type="SAM" id="Phobius"/>
    </source>
</evidence>
<dbReference type="Pfam" id="PF16976">
    <property type="entry name" value="RcpC"/>
    <property type="match status" value="1"/>
</dbReference>
<protein>
    <recommendedName>
        <fullName evidence="2">Flp pilus assembly protein RcpC/CpaB domain-containing protein</fullName>
    </recommendedName>
</protein>
<name>A0ABP6UVQ3_9ACTN</name>
<reference evidence="4" key="1">
    <citation type="journal article" date="2019" name="Int. J. Syst. Evol. Microbiol.">
        <title>The Global Catalogue of Microorganisms (GCM) 10K type strain sequencing project: providing services to taxonomists for standard genome sequencing and annotation.</title>
        <authorList>
            <consortium name="The Broad Institute Genomics Platform"/>
            <consortium name="The Broad Institute Genome Sequencing Center for Infectious Disease"/>
            <person name="Wu L."/>
            <person name="Ma J."/>
        </authorList>
    </citation>
    <scope>NUCLEOTIDE SEQUENCE [LARGE SCALE GENOMIC DNA]</scope>
    <source>
        <strain evidence="4">JCM 17460</strain>
    </source>
</reference>
<dbReference type="Proteomes" id="UP001500301">
    <property type="component" value="Unassembled WGS sequence"/>
</dbReference>
<evidence type="ECO:0000313" key="3">
    <source>
        <dbReference type="EMBL" id="GAA3521671.1"/>
    </source>
</evidence>
<keyword evidence="1" id="KW-0812">Transmembrane</keyword>
<feature type="domain" description="Flp pilus assembly protein RcpC/CpaB" evidence="2">
    <location>
        <begin position="148"/>
        <end position="228"/>
    </location>
</feature>
<proteinExistence type="predicted"/>
<dbReference type="EMBL" id="BAABBB010000004">
    <property type="protein sequence ID" value="GAA3521671.1"/>
    <property type="molecule type" value="Genomic_DNA"/>
</dbReference>
<keyword evidence="1" id="KW-0472">Membrane</keyword>
<evidence type="ECO:0000313" key="4">
    <source>
        <dbReference type="Proteomes" id="UP001500301"/>
    </source>
</evidence>
<comment type="caution">
    <text evidence="3">The sequence shown here is derived from an EMBL/GenBank/DDBJ whole genome shotgun (WGS) entry which is preliminary data.</text>
</comment>
<keyword evidence="1" id="KW-1133">Transmembrane helix</keyword>
<accession>A0ABP6UVQ3</accession>
<gene>
    <name evidence="3" type="ORF">GCM10022263_07110</name>
</gene>